<evidence type="ECO:0000256" key="5">
    <source>
        <dbReference type="ARBA" id="ARBA00022475"/>
    </source>
</evidence>
<dbReference type="Gene3D" id="1.20.120.1380">
    <property type="entry name" value="Flagellar FlhF biosynthesis protein, N domain"/>
    <property type="match status" value="1"/>
</dbReference>
<dbReference type="Proteomes" id="UP000032233">
    <property type="component" value="Unassembled WGS sequence"/>
</dbReference>
<keyword evidence="6" id="KW-0547">Nucleotide-binding</keyword>
<proteinExistence type="inferred from homology"/>
<keyword evidence="7" id="KW-1005">Bacterial flagellum biogenesis</keyword>
<dbReference type="InterPro" id="IPR027417">
    <property type="entry name" value="P-loop_NTPase"/>
</dbReference>
<dbReference type="InterPro" id="IPR000897">
    <property type="entry name" value="SRP54_GTPase_dom"/>
</dbReference>
<dbReference type="GO" id="GO:0005886">
    <property type="term" value="C:plasma membrane"/>
    <property type="evidence" value="ECO:0007669"/>
    <property type="project" value="UniProtKB-SubCell"/>
</dbReference>
<keyword evidence="17" id="KW-1185">Reference proteome</keyword>
<organism evidence="16 17">
    <name type="scientific">Dethiosulfatarculus sandiegensis</name>
    <dbReference type="NCBI Taxonomy" id="1429043"/>
    <lineage>
        <taxon>Bacteria</taxon>
        <taxon>Pseudomonadati</taxon>
        <taxon>Thermodesulfobacteriota</taxon>
        <taxon>Desulfarculia</taxon>
        <taxon>Desulfarculales</taxon>
        <taxon>Desulfarculaceae</taxon>
        <taxon>Dethiosulfatarculus</taxon>
    </lineage>
</organism>
<keyword evidence="8" id="KW-0653">Protein transport</keyword>
<dbReference type="CDD" id="cd17873">
    <property type="entry name" value="FlhF"/>
    <property type="match status" value="1"/>
</dbReference>
<evidence type="ECO:0000313" key="17">
    <source>
        <dbReference type="Proteomes" id="UP000032233"/>
    </source>
</evidence>
<evidence type="ECO:0000256" key="10">
    <source>
        <dbReference type="ARBA" id="ARBA00023136"/>
    </source>
</evidence>
<protein>
    <recommendedName>
        <fullName evidence="3 13">Flagellar biosynthesis protein FlhF</fullName>
    </recommendedName>
</protein>
<dbReference type="GO" id="GO:0015031">
    <property type="term" value="P:protein transport"/>
    <property type="evidence" value="ECO:0007669"/>
    <property type="project" value="UniProtKB-KW"/>
</dbReference>
<keyword evidence="11" id="KW-1006">Bacterial flagellum protein export</keyword>
<dbReference type="PATRIC" id="fig|1429043.3.peg.2895"/>
<keyword evidence="10" id="KW-0472">Membrane</keyword>
<name>A0A0D2GF53_9BACT</name>
<keyword evidence="4" id="KW-0813">Transport</keyword>
<dbReference type="SMART" id="SM00382">
    <property type="entry name" value="AAA"/>
    <property type="match status" value="1"/>
</dbReference>
<keyword evidence="5" id="KW-1003">Cell membrane</keyword>
<sequence>MRIKRFTAQDMAHAMRMVRQELGPEAVILSSTDLPNGTVEISAAIDSPVKAANVDFGLDAKKPKGKGKQQETGDLGELAKKVEGLGQTLERHLMLSEAAFGFSSRPEIAPIYDHLATQEILPDIVRGLLDGLASSQGHGILPRLSIRLKKAFEVNGPPKVSTKGPTIWALVGPTGVGKTTTLAKLAATFALRHNLGVGMITVDTFRMAAAEQLKVYGRIMEVQTLVAATGEELARAVKRLGGSDIILVDTVGRSPEDEGNLEELKSILAFVPGVLAHLVLACPTREADQERIFKSFARFDPQSLIFSKLDETSIYGPVLNRVVRTGLPVSYLTTGQRVPDDLEEATREGLARRLLPPRKDLKVFDE</sequence>
<evidence type="ECO:0000259" key="14">
    <source>
        <dbReference type="SMART" id="SM00382"/>
    </source>
</evidence>
<feature type="domain" description="SRP54-type proteins GTP-binding" evidence="15">
    <location>
        <begin position="165"/>
        <end position="356"/>
    </location>
</feature>
<dbReference type="OrthoDB" id="9778554at2"/>
<dbReference type="STRING" id="1429043.X474_13635"/>
<dbReference type="NCBIfam" id="TIGR03499">
    <property type="entry name" value="FlhF"/>
    <property type="match status" value="1"/>
</dbReference>
<accession>A0A0D2GF53</accession>
<evidence type="ECO:0000256" key="13">
    <source>
        <dbReference type="NCBIfam" id="TIGR03499"/>
    </source>
</evidence>
<dbReference type="Pfam" id="PF00448">
    <property type="entry name" value="SRP54"/>
    <property type="match status" value="1"/>
</dbReference>
<comment type="caution">
    <text evidence="16">The sequence shown here is derived from an EMBL/GenBank/DDBJ whole genome shotgun (WGS) entry which is preliminary data.</text>
</comment>
<dbReference type="GO" id="GO:0005525">
    <property type="term" value="F:GTP binding"/>
    <property type="evidence" value="ECO:0007669"/>
    <property type="project" value="UniProtKB-UniRule"/>
</dbReference>
<gene>
    <name evidence="16" type="ORF">X474_13635</name>
</gene>
<dbReference type="InterPro" id="IPR047040">
    <property type="entry name" value="FlhF__GTPase_dom"/>
</dbReference>
<dbReference type="AlphaFoldDB" id="A0A0D2GF53"/>
<evidence type="ECO:0000256" key="9">
    <source>
        <dbReference type="ARBA" id="ARBA00023134"/>
    </source>
</evidence>
<dbReference type="InterPro" id="IPR003593">
    <property type="entry name" value="AAA+_ATPase"/>
</dbReference>
<dbReference type="SUPFAM" id="SSF52540">
    <property type="entry name" value="P-loop containing nucleoside triphosphate hydrolases"/>
    <property type="match status" value="1"/>
</dbReference>
<comment type="subcellular location">
    <subcellularLocation>
        <location evidence="1">Cell membrane</location>
        <topology evidence="1">Peripheral membrane protein</topology>
        <orientation evidence="1">Cytoplasmic side</orientation>
    </subcellularLocation>
</comment>
<reference evidence="16 17" key="1">
    <citation type="submission" date="2013-11" db="EMBL/GenBank/DDBJ databases">
        <title>Metagenomic analysis of a methanogenic consortium involved in long chain n-alkane degradation.</title>
        <authorList>
            <person name="Davidova I.A."/>
            <person name="Callaghan A.V."/>
            <person name="Wawrik B."/>
            <person name="Pruitt S."/>
            <person name="Marks C."/>
            <person name="Duncan K.E."/>
            <person name="Suflita J.M."/>
        </authorList>
    </citation>
    <scope>NUCLEOTIDE SEQUENCE [LARGE SCALE GENOMIC DNA]</scope>
    <source>
        <strain evidence="16 17">SPR</strain>
    </source>
</reference>
<dbReference type="FunFam" id="3.40.50.300:FF:000695">
    <property type="entry name" value="Flagellar biosynthesis regulator FlhF"/>
    <property type="match status" value="1"/>
</dbReference>
<evidence type="ECO:0000256" key="2">
    <source>
        <dbReference type="ARBA" id="ARBA00008531"/>
    </source>
</evidence>
<dbReference type="RefSeq" id="WP_052515147.1">
    <property type="nucleotide sequence ID" value="NZ_AZAC01000015.1"/>
</dbReference>
<evidence type="ECO:0000256" key="1">
    <source>
        <dbReference type="ARBA" id="ARBA00004413"/>
    </source>
</evidence>
<evidence type="ECO:0000259" key="15">
    <source>
        <dbReference type="SMART" id="SM00962"/>
    </source>
</evidence>
<dbReference type="SMART" id="SM00962">
    <property type="entry name" value="SRP54"/>
    <property type="match status" value="1"/>
</dbReference>
<comment type="similarity">
    <text evidence="2">Belongs to the GTP-binding SRP family.</text>
</comment>
<dbReference type="InterPro" id="IPR020006">
    <property type="entry name" value="FlhF"/>
</dbReference>
<evidence type="ECO:0000256" key="11">
    <source>
        <dbReference type="ARBA" id="ARBA00023225"/>
    </source>
</evidence>
<evidence type="ECO:0000256" key="12">
    <source>
        <dbReference type="ARBA" id="ARBA00025337"/>
    </source>
</evidence>
<dbReference type="GO" id="GO:0044781">
    <property type="term" value="P:bacterial-type flagellum organization"/>
    <property type="evidence" value="ECO:0007669"/>
    <property type="project" value="UniProtKB-UniRule"/>
</dbReference>
<evidence type="ECO:0000256" key="7">
    <source>
        <dbReference type="ARBA" id="ARBA00022795"/>
    </source>
</evidence>
<evidence type="ECO:0000313" key="16">
    <source>
        <dbReference type="EMBL" id="KIX13522.1"/>
    </source>
</evidence>
<feature type="domain" description="AAA+ ATPase" evidence="14">
    <location>
        <begin position="164"/>
        <end position="310"/>
    </location>
</feature>
<dbReference type="InParanoid" id="A0A0D2GF53"/>
<dbReference type="GO" id="GO:0005047">
    <property type="term" value="F:signal recognition particle binding"/>
    <property type="evidence" value="ECO:0007669"/>
    <property type="project" value="TreeGrafter"/>
</dbReference>
<evidence type="ECO:0000256" key="8">
    <source>
        <dbReference type="ARBA" id="ARBA00022927"/>
    </source>
</evidence>
<evidence type="ECO:0000256" key="6">
    <source>
        <dbReference type="ARBA" id="ARBA00022741"/>
    </source>
</evidence>
<dbReference type="PANTHER" id="PTHR43134:SF3">
    <property type="entry name" value="FLAGELLAR BIOSYNTHESIS PROTEIN FLHF"/>
    <property type="match status" value="1"/>
</dbReference>
<dbReference type="GO" id="GO:0003924">
    <property type="term" value="F:GTPase activity"/>
    <property type="evidence" value="ECO:0007669"/>
    <property type="project" value="UniProtKB-UniRule"/>
</dbReference>
<dbReference type="EMBL" id="AZAC01000015">
    <property type="protein sequence ID" value="KIX13522.1"/>
    <property type="molecule type" value="Genomic_DNA"/>
</dbReference>
<dbReference type="Gene3D" id="3.40.50.300">
    <property type="entry name" value="P-loop containing nucleotide triphosphate hydrolases"/>
    <property type="match status" value="1"/>
</dbReference>
<dbReference type="PANTHER" id="PTHR43134">
    <property type="entry name" value="SIGNAL RECOGNITION PARTICLE RECEPTOR SUBUNIT ALPHA"/>
    <property type="match status" value="1"/>
</dbReference>
<keyword evidence="9" id="KW-0342">GTP-binding</keyword>
<evidence type="ECO:0000256" key="3">
    <source>
        <dbReference type="ARBA" id="ARBA00014919"/>
    </source>
</evidence>
<comment type="function">
    <text evidence="12">Necessary for flagellar biosynthesis. May be involved in translocation of the flagellum.</text>
</comment>
<dbReference type="GO" id="GO:0006614">
    <property type="term" value="P:SRP-dependent cotranslational protein targeting to membrane"/>
    <property type="evidence" value="ECO:0007669"/>
    <property type="project" value="UniProtKB-UniRule"/>
</dbReference>
<evidence type="ECO:0000256" key="4">
    <source>
        <dbReference type="ARBA" id="ARBA00022448"/>
    </source>
</evidence>